<dbReference type="Proteomes" id="UP000468388">
    <property type="component" value="Unassembled WGS sequence"/>
</dbReference>
<evidence type="ECO:0000313" key="1">
    <source>
        <dbReference type="EMBL" id="MVT43449.1"/>
    </source>
</evidence>
<reference evidence="1 2" key="1">
    <citation type="submission" date="2019-12" db="EMBL/GenBank/DDBJ databases">
        <title>The draft genomic sequence of strain Chitinophaga oryziterrae JCM 16595.</title>
        <authorList>
            <person name="Zhang X."/>
        </authorList>
    </citation>
    <scope>NUCLEOTIDE SEQUENCE [LARGE SCALE GENOMIC DNA]</scope>
    <source>
        <strain evidence="1 2">JCM 16595</strain>
    </source>
</reference>
<protein>
    <submittedName>
        <fullName evidence="1">Uncharacterized protein</fullName>
    </submittedName>
</protein>
<dbReference type="RefSeq" id="WP_344812802.1">
    <property type="nucleotide sequence ID" value="NZ_BAAAZB010000015.1"/>
</dbReference>
<keyword evidence="2" id="KW-1185">Reference proteome</keyword>
<organism evidence="1 2">
    <name type="scientific">Chitinophaga oryziterrae</name>
    <dbReference type="NCBI Taxonomy" id="1031224"/>
    <lineage>
        <taxon>Bacteria</taxon>
        <taxon>Pseudomonadati</taxon>
        <taxon>Bacteroidota</taxon>
        <taxon>Chitinophagia</taxon>
        <taxon>Chitinophagales</taxon>
        <taxon>Chitinophagaceae</taxon>
        <taxon>Chitinophaga</taxon>
    </lineage>
</organism>
<proteinExistence type="predicted"/>
<dbReference type="AlphaFoldDB" id="A0A6N8JGG5"/>
<dbReference type="EMBL" id="WRXO01000007">
    <property type="protein sequence ID" value="MVT43449.1"/>
    <property type="molecule type" value="Genomic_DNA"/>
</dbReference>
<accession>A0A6N8JGG5</accession>
<sequence>MVFPGQKPRELFEDTDKMALSGLEHAEVLTRRAAEIAEKERNCCLK</sequence>
<evidence type="ECO:0000313" key="2">
    <source>
        <dbReference type="Proteomes" id="UP000468388"/>
    </source>
</evidence>
<gene>
    <name evidence="1" type="ORF">GO495_22815</name>
</gene>
<comment type="caution">
    <text evidence="1">The sequence shown here is derived from an EMBL/GenBank/DDBJ whole genome shotgun (WGS) entry which is preliminary data.</text>
</comment>
<name>A0A6N8JGG5_9BACT</name>